<evidence type="ECO:0008006" key="4">
    <source>
        <dbReference type="Google" id="ProtNLM"/>
    </source>
</evidence>
<dbReference type="EnsemblBacteria" id="AAF10784">
    <property type="protein sequence ID" value="AAF10784"/>
    <property type="gene ID" value="DR_1211"/>
</dbReference>
<dbReference type="EMBL" id="AE000513">
    <property type="protein sequence ID" value="AAF10784.1"/>
    <property type="molecule type" value="Genomic_DNA"/>
</dbReference>
<dbReference type="InParanoid" id="Q9RV19"/>
<dbReference type="SUPFAM" id="SSF55811">
    <property type="entry name" value="Nudix"/>
    <property type="match status" value="1"/>
</dbReference>
<evidence type="ECO:0000256" key="1">
    <source>
        <dbReference type="SAM" id="MobiDB-lite"/>
    </source>
</evidence>
<organism evidence="2 3">
    <name type="scientific">Deinococcus radiodurans (strain ATCC 13939 / DSM 20539 / JCM 16871 / CCUG 27074 / LMG 4051 / NBRC 15346 / NCIMB 9279 / VKM B-1422 / R1)</name>
    <dbReference type="NCBI Taxonomy" id="243230"/>
    <lineage>
        <taxon>Bacteria</taxon>
        <taxon>Thermotogati</taxon>
        <taxon>Deinococcota</taxon>
        <taxon>Deinococci</taxon>
        <taxon>Deinococcales</taxon>
        <taxon>Deinococcaceae</taxon>
        <taxon>Deinococcus</taxon>
    </lineage>
</organism>
<dbReference type="AlphaFoldDB" id="Q9RV19"/>
<reference evidence="2 3" key="1">
    <citation type="journal article" date="1999" name="Science">
        <title>Genome sequence of the radioresistant bacterium Deinococcus radiodurans R1.</title>
        <authorList>
            <person name="White O."/>
            <person name="Eisen J.A."/>
            <person name="Heidelberg J.F."/>
            <person name="Hickey E.K."/>
            <person name="Peterson J.D."/>
            <person name="Dodson R.J."/>
            <person name="Haft D.H."/>
            <person name="Gwinn M.L."/>
            <person name="Nelson W.C."/>
            <person name="Richardson D.L."/>
            <person name="Moffat K.S."/>
            <person name="Qin H."/>
            <person name="Jiang L."/>
            <person name="Pamphile W."/>
            <person name="Crosby M."/>
            <person name="Shen M."/>
            <person name="Vamathevan J.J."/>
            <person name="Lam P."/>
            <person name="McDonald L."/>
            <person name="Utterback T."/>
            <person name="Zalewski C."/>
            <person name="Makarova K.S."/>
            <person name="Aravind L."/>
            <person name="Daly M.J."/>
            <person name="Minton K.W."/>
            <person name="Fleischmann R.D."/>
            <person name="Ketchum K.A."/>
            <person name="Nelson K.E."/>
            <person name="Salzberg S."/>
            <person name="Smith H.O."/>
            <person name="Venter J.C."/>
            <person name="Fraser C.M."/>
        </authorList>
    </citation>
    <scope>NUCLEOTIDE SEQUENCE [LARGE SCALE GENOMIC DNA]</scope>
    <source>
        <strain evidence="3">ATCC 13939 / DSM 20539 / JCM 16871 / LMG 4051 / NBRC 15346 / NCIMB 9279 / R1 / VKM B-1422</strain>
    </source>
</reference>
<evidence type="ECO:0000313" key="2">
    <source>
        <dbReference type="EMBL" id="AAF10784.1"/>
    </source>
</evidence>
<dbReference type="InterPro" id="IPR015797">
    <property type="entry name" value="NUDIX_hydrolase-like_dom_sf"/>
</dbReference>
<accession>Q9RV19</accession>
<dbReference type="PIR" id="B75425">
    <property type="entry name" value="B75425"/>
</dbReference>
<dbReference type="KEGG" id="dra:DR_1211"/>
<sequence>MLSVGLGRLCGPFPAAPGVSEMNSEPESAFPSYQVGTFALVRHQDDVLLVRPYQLLLPGGPQSLPGALVDIQHSGLGVVETALRRLLLSQLSISVSEFWLVGSHTLRTPGPDGQAIPRLNLIFGTDYCSGILNPQPLGFKSAIWVPRSQLMERVARVAECGPLRTGKSGAPPGPRGGSVPARRHRAFSLAPLRER</sequence>
<dbReference type="HOGENOM" id="CLU_1394335_0_0_0"/>
<dbReference type="STRING" id="243230.DR_1211"/>
<dbReference type="PATRIC" id="fig|243230.17.peg.1410"/>
<dbReference type="Proteomes" id="UP000002524">
    <property type="component" value="Chromosome 1"/>
</dbReference>
<dbReference type="PaxDb" id="243230-DR_1211"/>
<protein>
    <recommendedName>
        <fullName evidence="4">Nudix hydrolase domain-containing protein</fullName>
    </recommendedName>
</protein>
<gene>
    <name evidence="2" type="ordered locus">DR_1211</name>
</gene>
<proteinExistence type="predicted"/>
<dbReference type="OrthoDB" id="69078at2"/>
<name>Q9RV19_DEIRA</name>
<feature type="region of interest" description="Disordered" evidence="1">
    <location>
        <begin position="162"/>
        <end position="195"/>
    </location>
</feature>
<evidence type="ECO:0000313" key="3">
    <source>
        <dbReference type="Proteomes" id="UP000002524"/>
    </source>
</evidence>
<keyword evidence="3" id="KW-1185">Reference proteome</keyword>